<accession>A0A418YD52</accession>
<dbReference type="GO" id="GO:0016887">
    <property type="term" value="F:ATP hydrolysis activity"/>
    <property type="evidence" value="ECO:0007669"/>
    <property type="project" value="InterPro"/>
</dbReference>
<dbReference type="RefSeq" id="WP_119911272.1">
    <property type="nucleotide sequence ID" value="NZ_QZCH01000017.1"/>
</dbReference>
<comment type="similarity">
    <text evidence="4">Belongs to the ABC transporter superfamily. ABCF family. YbiT subfamily.</text>
</comment>
<dbReference type="Pfam" id="PF12848">
    <property type="entry name" value="ABC_tran_Xtn"/>
    <property type="match status" value="1"/>
</dbReference>
<evidence type="ECO:0000256" key="5">
    <source>
        <dbReference type="ARBA" id="ARBA00074044"/>
    </source>
</evidence>
<reference evidence="7 8" key="2">
    <citation type="submission" date="2019-01" db="EMBL/GenBank/DDBJ databases">
        <title>Motilimonas pumilus sp. nov., isolated from the gut of sea cucumber (Apostichopus japonicus).</title>
        <authorList>
            <person name="Wang F.-Q."/>
            <person name="Ren L.-H."/>
            <person name="Lin Y.-W."/>
            <person name="Sun G.-H."/>
            <person name="Du Z.-J."/>
            <person name="Zhao J.-X."/>
            <person name="Liu X.-J."/>
            <person name="Liu L.-J."/>
        </authorList>
    </citation>
    <scope>NUCLEOTIDE SEQUENCE [LARGE SCALE GENOMIC DNA]</scope>
    <source>
        <strain evidence="7 8">PLHSC7-2</strain>
    </source>
</reference>
<organism evidence="7 8">
    <name type="scientific">Motilimonas pumila</name>
    <dbReference type="NCBI Taxonomy" id="2303987"/>
    <lineage>
        <taxon>Bacteria</taxon>
        <taxon>Pseudomonadati</taxon>
        <taxon>Pseudomonadota</taxon>
        <taxon>Gammaproteobacteria</taxon>
        <taxon>Alteromonadales</taxon>
        <taxon>Alteromonadales genera incertae sedis</taxon>
        <taxon>Motilimonas</taxon>
    </lineage>
</organism>
<dbReference type="PROSITE" id="PS50893">
    <property type="entry name" value="ABC_TRANSPORTER_2"/>
    <property type="match status" value="2"/>
</dbReference>
<comment type="caution">
    <text evidence="7">The sequence shown here is derived from an EMBL/GenBank/DDBJ whole genome shotgun (WGS) entry which is preliminary data.</text>
</comment>
<dbReference type="InterPro" id="IPR032781">
    <property type="entry name" value="ABC_tran_Xtn"/>
</dbReference>
<name>A0A418YD52_9GAMM</name>
<feature type="domain" description="ABC transporter" evidence="6">
    <location>
        <begin position="307"/>
        <end position="528"/>
    </location>
</feature>
<dbReference type="InterPro" id="IPR050611">
    <property type="entry name" value="ABCF"/>
</dbReference>
<evidence type="ECO:0000256" key="4">
    <source>
        <dbReference type="ARBA" id="ARBA00061551"/>
    </source>
</evidence>
<dbReference type="Proteomes" id="UP000283255">
    <property type="component" value="Unassembled WGS sequence"/>
</dbReference>
<dbReference type="GO" id="GO:0005524">
    <property type="term" value="F:ATP binding"/>
    <property type="evidence" value="ECO:0007669"/>
    <property type="project" value="UniProtKB-KW"/>
</dbReference>
<keyword evidence="8" id="KW-1185">Reference proteome</keyword>
<reference evidence="7 8" key="1">
    <citation type="submission" date="2018-09" db="EMBL/GenBank/DDBJ databases">
        <authorList>
            <person name="Wang F."/>
        </authorList>
    </citation>
    <scope>NUCLEOTIDE SEQUENCE [LARGE SCALE GENOMIC DNA]</scope>
    <source>
        <strain evidence="7 8">PLHSC7-2</strain>
    </source>
</reference>
<keyword evidence="3" id="KW-0067">ATP-binding</keyword>
<keyword evidence="2" id="KW-0547">Nucleotide-binding</keyword>
<feature type="domain" description="ABC transporter" evidence="6">
    <location>
        <begin position="2"/>
        <end position="252"/>
    </location>
</feature>
<dbReference type="AlphaFoldDB" id="A0A418YD52"/>
<dbReference type="FunFam" id="3.40.50.300:FF:000070">
    <property type="entry name" value="Putative ABC transporter ATP-binding component"/>
    <property type="match status" value="1"/>
</dbReference>
<dbReference type="InterPro" id="IPR003593">
    <property type="entry name" value="AAA+_ATPase"/>
</dbReference>
<evidence type="ECO:0000256" key="3">
    <source>
        <dbReference type="ARBA" id="ARBA00022840"/>
    </source>
</evidence>
<protein>
    <recommendedName>
        <fullName evidence="5">Probable ATP-binding protein YbiT</fullName>
    </recommendedName>
</protein>
<dbReference type="Gene3D" id="3.40.50.300">
    <property type="entry name" value="P-loop containing nucleotide triphosphate hydrolases"/>
    <property type="match status" value="2"/>
</dbReference>
<evidence type="ECO:0000313" key="7">
    <source>
        <dbReference type="EMBL" id="RJG42450.1"/>
    </source>
</evidence>
<dbReference type="PANTHER" id="PTHR19211">
    <property type="entry name" value="ATP-BINDING TRANSPORT PROTEIN-RELATED"/>
    <property type="match status" value="1"/>
</dbReference>
<dbReference type="NCBIfam" id="NF011646">
    <property type="entry name" value="PRK15064.1"/>
    <property type="match status" value="1"/>
</dbReference>
<keyword evidence="1" id="KW-0677">Repeat</keyword>
<evidence type="ECO:0000256" key="1">
    <source>
        <dbReference type="ARBA" id="ARBA00022737"/>
    </source>
</evidence>
<dbReference type="Pfam" id="PF00005">
    <property type="entry name" value="ABC_tran"/>
    <property type="match status" value="2"/>
</dbReference>
<evidence type="ECO:0000256" key="2">
    <source>
        <dbReference type="ARBA" id="ARBA00022741"/>
    </source>
</evidence>
<evidence type="ECO:0000259" key="6">
    <source>
        <dbReference type="PROSITE" id="PS50893"/>
    </source>
</evidence>
<dbReference type="InterPro" id="IPR003439">
    <property type="entry name" value="ABC_transporter-like_ATP-bd"/>
</dbReference>
<proteinExistence type="inferred from homology"/>
<evidence type="ECO:0000313" key="8">
    <source>
        <dbReference type="Proteomes" id="UP000283255"/>
    </source>
</evidence>
<dbReference type="EMBL" id="QZCH01000017">
    <property type="protein sequence ID" value="RJG42450.1"/>
    <property type="molecule type" value="Genomic_DNA"/>
</dbReference>
<dbReference type="CDD" id="cd03221">
    <property type="entry name" value="ABCF_EF-3"/>
    <property type="match status" value="2"/>
</dbReference>
<dbReference type="FunFam" id="3.40.50.300:FF:000011">
    <property type="entry name" value="Putative ABC transporter ATP-binding component"/>
    <property type="match status" value="1"/>
</dbReference>
<sequence length="529" mass="59203">MLTTSNITMQFGAKPLFENVSVKFGEGNRYGLIGANGCGKSTFMKILGNDLEPSAGNVSKEPNERIGKLKQDQFAYEEYSVIDTVVMGHEELWAVKSERDAIYAKAEMTDEDGIRAGDLEAEFAEMDGYTAESRAGEILLGVGIPVEQHYGPMSEIAPGWKLRVLLAQVLFSDPDIMLLDEPTNNLDIHTISWLEGVLKERNCTMIIISHDRHFLNSVCTHMADLDYGQLRLFPGNYDEYMTAATQARERLLADNAKKKAQIAELKTFVSRFSANASKSKQATSRAKQIDKIQIEEVKPSSRQNPFIRFEQEKKLHRNALEVESLGHSYDETLFSGLDLMVEVGERIAIIGQNGIGKTTLLKCLVNAITPTKGSIKWSENANLGYYAQDHADDFAQDLNLLDWMGQWRNEGDDEQTLRGVLGRLLFSQNDIKKSVKVLSGGEQGRMLFGKLIMQTPNILLMDEPTNHMDMETIESLNLALENYAGTLLFVSHDREFVSSLATRIIEITATGINDFHGSYDDYLKSQEQA</sequence>
<dbReference type="SMART" id="SM00382">
    <property type="entry name" value="AAA"/>
    <property type="match status" value="2"/>
</dbReference>
<dbReference type="PANTHER" id="PTHR19211:SF96">
    <property type="entry name" value="ATP-BINDING PROTEIN YBIT-RELATED"/>
    <property type="match status" value="1"/>
</dbReference>
<dbReference type="InterPro" id="IPR027417">
    <property type="entry name" value="P-loop_NTPase"/>
</dbReference>
<gene>
    <name evidence="7" type="ORF">D1Z90_13330</name>
</gene>
<dbReference type="SUPFAM" id="SSF52540">
    <property type="entry name" value="P-loop containing nucleoside triphosphate hydrolases"/>
    <property type="match status" value="2"/>
</dbReference>
<dbReference type="OrthoDB" id="9808609at2"/>